<organism evidence="3 4">
    <name type="scientific">Mycena venus</name>
    <dbReference type="NCBI Taxonomy" id="2733690"/>
    <lineage>
        <taxon>Eukaryota</taxon>
        <taxon>Fungi</taxon>
        <taxon>Dikarya</taxon>
        <taxon>Basidiomycota</taxon>
        <taxon>Agaricomycotina</taxon>
        <taxon>Agaricomycetes</taxon>
        <taxon>Agaricomycetidae</taxon>
        <taxon>Agaricales</taxon>
        <taxon>Marasmiineae</taxon>
        <taxon>Mycenaceae</taxon>
        <taxon>Mycena</taxon>
    </lineage>
</organism>
<name>A0A8H7CFZ7_9AGAR</name>
<feature type="region of interest" description="Disordered" evidence="1">
    <location>
        <begin position="1"/>
        <end position="45"/>
    </location>
</feature>
<sequence length="223" mass="24624">MPRHVHFSSTSSFHSPPPPLSRSSPSSASSYGPFTPPPLPHVGSLGTGPFMPRQPYVESPPVIGRAHNLVALSTTPLLRYDVSLHPSMITTHFPGLSSAGFLEPAVYPAQKVITLVTPHLPWQISVPASNAKYVTVADVLNTIYRTLRVNATPGEFEALRKDKLMRQVSGAYTQRCERLRGHRGYEQERKEGIKRVDFLMGYHQFQGIAPTDGAQDVWQLTIS</sequence>
<evidence type="ECO:0000259" key="2">
    <source>
        <dbReference type="Pfam" id="PF20415"/>
    </source>
</evidence>
<keyword evidence="4" id="KW-1185">Reference proteome</keyword>
<dbReference type="OrthoDB" id="2783256at2759"/>
<dbReference type="Proteomes" id="UP000620124">
    <property type="component" value="Unassembled WGS sequence"/>
</dbReference>
<evidence type="ECO:0000313" key="3">
    <source>
        <dbReference type="EMBL" id="KAF7334961.1"/>
    </source>
</evidence>
<protein>
    <recommendedName>
        <fullName evidence="2">DUF6699 domain-containing protein</fullName>
    </recommendedName>
</protein>
<dbReference type="EMBL" id="JACAZI010000025">
    <property type="protein sequence ID" value="KAF7334961.1"/>
    <property type="molecule type" value="Genomic_DNA"/>
</dbReference>
<comment type="caution">
    <text evidence="3">The sequence shown here is derived from an EMBL/GenBank/DDBJ whole genome shotgun (WGS) entry which is preliminary data.</text>
</comment>
<proteinExistence type="predicted"/>
<dbReference type="AlphaFoldDB" id="A0A8H7CFZ7"/>
<evidence type="ECO:0000256" key="1">
    <source>
        <dbReference type="SAM" id="MobiDB-lite"/>
    </source>
</evidence>
<gene>
    <name evidence="3" type="ORF">MVEN_02246000</name>
</gene>
<dbReference type="Pfam" id="PF20415">
    <property type="entry name" value="DUF6699"/>
    <property type="match status" value="1"/>
</dbReference>
<feature type="compositionally biased region" description="Low complexity" evidence="1">
    <location>
        <begin position="21"/>
        <end position="33"/>
    </location>
</feature>
<evidence type="ECO:0000313" key="4">
    <source>
        <dbReference type="Proteomes" id="UP000620124"/>
    </source>
</evidence>
<feature type="domain" description="DUF6699" evidence="2">
    <location>
        <begin position="78"/>
        <end position="211"/>
    </location>
</feature>
<reference evidence="3" key="1">
    <citation type="submission" date="2020-05" db="EMBL/GenBank/DDBJ databases">
        <title>Mycena genomes resolve the evolution of fungal bioluminescence.</title>
        <authorList>
            <person name="Tsai I.J."/>
        </authorList>
    </citation>
    <scope>NUCLEOTIDE SEQUENCE</scope>
    <source>
        <strain evidence="3">CCC161011</strain>
    </source>
</reference>
<accession>A0A8H7CFZ7</accession>
<dbReference type="InterPro" id="IPR046522">
    <property type="entry name" value="DUF6699"/>
</dbReference>